<name>A0ABU9RHU6_9BURK</name>
<feature type="transmembrane region" description="Helical" evidence="1">
    <location>
        <begin position="81"/>
        <end position="109"/>
    </location>
</feature>
<feature type="transmembrane region" description="Helical" evidence="1">
    <location>
        <begin position="249"/>
        <end position="272"/>
    </location>
</feature>
<sequence length="277" mass="29624">MTAAARGMPDWWRGGLLFLCVVTLFATVDATAKHLVGRYPAPFLNAVRYGATLAVAVAMLAGSGQLRFWRTPHRGLLVLRGLMLAVVGTCFMTALLWMPLAEATAIYFMAPLMVVGLSPWMLREKVGGAVSWLGTVLMLAATLASAMLQLLTRRMAGHVDARVQYGFAALICMVATGVPAPFFPPPVWPDLADWLAILAMGLMSAAAQVLLILALQRAPASRLAPLNYFHLLLALVYSALWFGRWPDALALAGIALIVLAGLTQTLPSPAALSTNRG</sequence>
<dbReference type="Proteomes" id="UP001481677">
    <property type="component" value="Unassembled WGS sequence"/>
</dbReference>
<feature type="transmembrane region" description="Helical" evidence="1">
    <location>
        <begin position="129"/>
        <end position="151"/>
    </location>
</feature>
<accession>A0ABU9RHU6</accession>
<feature type="non-terminal residue" evidence="3">
    <location>
        <position position="277"/>
    </location>
</feature>
<evidence type="ECO:0000313" key="4">
    <source>
        <dbReference type="Proteomes" id="UP001481677"/>
    </source>
</evidence>
<dbReference type="InterPro" id="IPR000620">
    <property type="entry name" value="EamA_dom"/>
</dbReference>
<keyword evidence="1" id="KW-0472">Membrane</keyword>
<keyword evidence="1" id="KW-1133">Transmembrane helix</keyword>
<feature type="transmembrane region" description="Helical" evidence="1">
    <location>
        <begin position="163"/>
        <end position="182"/>
    </location>
</feature>
<feature type="transmembrane region" description="Helical" evidence="1">
    <location>
        <begin position="46"/>
        <end position="69"/>
    </location>
</feature>
<dbReference type="RefSeq" id="WP_342959831.1">
    <property type="nucleotide sequence ID" value="NZ_JAZHGA010000104.1"/>
</dbReference>
<proteinExistence type="predicted"/>
<dbReference type="PANTHER" id="PTHR22911:SF103">
    <property type="entry name" value="BLR2811 PROTEIN"/>
    <property type="match status" value="1"/>
</dbReference>
<evidence type="ECO:0000256" key="1">
    <source>
        <dbReference type="SAM" id="Phobius"/>
    </source>
</evidence>
<dbReference type="EMBL" id="JAZHGA010000104">
    <property type="protein sequence ID" value="MEM5346318.1"/>
    <property type="molecule type" value="Genomic_DNA"/>
</dbReference>
<reference evidence="3 4" key="1">
    <citation type="submission" date="2024-01" db="EMBL/GenBank/DDBJ databases">
        <title>The diversity of rhizobia nodulating Mimosa spp. in eleven states of Brazil covering several biomes is determined by host plant, location, and edaphic factors.</title>
        <authorList>
            <person name="Rouws L."/>
            <person name="Barauna A."/>
            <person name="Beukes C."/>
            <person name="De Faria S.M."/>
            <person name="Gross E."/>
            <person name="Dos Reis Junior F.B."/>
            <person name="Simon M."/>
            <person name="Maluk M."/>
            <person name="Odee D.W."/>
            <person name="Kenicer G."/>
            <person name="Young J.P.W."/>
            <person name="Reis V.M."/>
            <person name="Zilli J."/>
            <person name="James E.K."/>
        </authorList>
    </citation>
    <scope>NUCLEOTIDE SEQUENCE [LARGE SCALE GENOMIC DNA]</scope>
    <source>
        <strain evidence="3 4">JPY530</strain>
    </source>
</reference>
<feature type="transmembrane region" description="Helical" evidence="1">
    <location>
        <begin position="226"/>
        <end position="243"/>
    </location>
</feature>
<keyword evidence="4" id="KW-1185">Reference proteome</keyword>
<dbReference type="InterPro" id="IPR037185">
    <property type="entry name" value="EmrE-like"/>
</dbReference>
<evidence type="ECO:0000313" key="3">
    <source>
        <dbReference type="EMBL" id="MEM5346318.1"/>
    </source>
</evidence>
<gene>
    <name evidence="3" type="ORF">V4C56_42720</name>
</gene>
<dbReference type="PANTHER" id="PTHR22911">
    <property type="entry name" value="ACYL-MALONYL CONDENSING ENZYME-RELATED"/>
    <property type="match status" value="1"/>
</dbReference>
<keyword evidence="1" id="KW-0812">Transmembrane</keyword>
<dbReference type="SUPFAM" id="SSF103481">
    <property type="entry name" value="Multidrug resistance efflux transporter EmrE"/>
    <property type="match status" value="2"/>
</dbReference>
<feature type="domain" description="EamA" evidence="2">
    <location>
        <begin position="133"/>
        <end position="260"/>
    </location>
</feature>
<organism evidence="3 4">
    <name type="scientific">Paraburkholderia azotifigens</name>
    <dbReference type="NCBI Taxonomy" id="2057004"/>
    <lineage>
        <taxon>Bacteria</taxon>
        <taxon>Pseudomonadati</taxon>
        <taxon>Pseudomonadota</taxon>
        <taxon>Betaproteobacteria</taxon>
        <taxon>Burkholderiales</taxon>
        <taxon>Burkholderiaceae</taxon>
        <taxon>Paraburkholderia</taxon>
    </lineage>
</organism>
<dbReference type="Pfam" id="PF00892">
    <property type="entry name" value="EamA"/>
    <property type="match status" value="1"/>
</dbReference>
<comment type="caution">
    <text evidence="3">The sequence shown here is derived from an EMBL/GenBank/DDBJ whole genome shotgun (WGS) entry which is preliminary data.</text>
</comment>
<evidence type="ECO:0000259" key="2">
    <source>
        <dbReference type="Pfam" id="PF00892"/>
    </source>
</evidence>
<protein>
    <submittedName>
        <fullName evidence="3">DMT family transporter</fullName>
    </submittedName>
</protein>
<feature type="transmembrane region" description="Helical" evidence="1">
    <location>
        <begin position="194"/>
        <end position="214"/>
    </location>
</feature>